<gene>
    <name evidence="3" type="ordered locus">Ndas_2535</name>
</gene>
<dbReference type="HOGENOM" id="CLU_495836_0_0_11"/>
<keyword evidence="2" id="KW-0472">Membrane</keyword>
<evidence type="ECO:0000256" key="1">
    <source>
        <dbReference type="SAM" id="MobiDB-lite"/>
    </source>
</evidence>
<dbReference type="EMBL" id="CP002040">
    <property type="protein sequence ID" value="ADH67954.1"/>
    <property type="molecule type" value="Genomic_DNA"/>
</dbReference>
<reference evidence="3 4" key="1">
    <citation type="journal article" date="2010" name="Stand. Genomic Sci.">
        <title>Complete genome sequence of Nocardiopsis dassonvillei type strain (IMRU 509).</title>
        <authorList>
            <person name="Sun H."/>
            <person name="Lapidus A."/>
            <person name="Nolan M."/>
            <person name="Lucas S."/>
            <person name="Del Rio T.G."/>
            <person name="Tice H."/>
            <person name="Cheng J.F."/>
            <person name="Tapia R."/>
            <person name="Han C."/>
            <person name="Goodwin L."/>
            <person name="Pitluck S."/>
            <person name="Pagani I."/>
            <person name="Ivanova N."/>
            <person name="Mavromatis K."/>
            <person name="Mikhailova N."/>
            <person name="Pati A."/>
            <person name="Chen A."/>
            <person name="Palaniappan K."/>
            <person name="Land M."/>
            <person name="Hauser L."/>
            <person name="Chang Y.J."/>
            <person name="Jeffries C.D."/>
            <person name="Djao O.D."/>
            <person name="Rohde M."/>
            <person name="Sikorski J."/>
            <person name="Goker M."/>
            <person name="Woyke T."/>
            <person name="Bristow J."/>
            <person name="Eisen J.A."/>
            <person name="Markowitz V."/>
            <person name="Hugenholtz P."/>
            <person name="Kyrpides N.C."/>
            <person name="Klenk H.P."/>
        </authorList>
    </citation>
    <scope>NUCLEOTIDE SEQUENCE [LARGE SCALE GENOMIC DNA]</scope>
    <source>
        <strain evidence="4">ATCC 23218 / DSM 43111 / CIP 107115 / JCM 7437 / KCTC 9190 / NBRC 14626 / NCTC 10488 / NRRL B-5397 / IMRU 509</strain>
    </source>
</reference>
<dbReference type="KEGG" id="nda:Ndas_2535"/>
<proteinExistence type="predicted"/>
<evidence type="ECO:0000313" key="4">
    <source>
        <dbReference type="Proteomes" id="UP000002219"/>
    </source>
</evidence>
<name>D7AXQ0_NOCDD</name>
<feature type="transmembrane region" description="Helical" evidence="2">
    <location>
        <begin position="430"/>
        <end position="447"/>
    </location>
</feature>
<dbReference type="OrthoDB" id="4824872at2"/>
<dbReference type="GeneID" id="91485105"/>
<feature type="region of interest" description="Disordered" evidence="1">
    <location>
        <begin position="227"/>
        <end position="253"/>
    </location>
</feature>
<evidence type="ECO:0000256" key="2">
    <source>
        <dbReference type="SAM" id="Phobius"/>
    </source>
</evidence>
<sequence length="531" mass="56718">MSDWIDYSQNRKIRELEESLGSAHYQMAVERRSMRSELSRVRGTLEQRLDRVSASLDAFIELSDVRAVLAMFDGAALARHRTLQMLDGVPPALLDLEDVPGYWLVPAALGLHALLEGDTDTARVRFDEAARRDAERAGHFAALATALTSAGHARAMDTAATADLLPHLPSPAEEVTRGQRALWLLTADGSFGDDARQHLLLSTLRAWSEAQVSVPASAGLSALAADAPGSPASGAGKPGAPASRGKRTGGLAGRAEAARRITALREGVARVVALDGQDASAAALAPDEVSAAFLNETLRLLVEEGSPEEAPLLARARELRAVIESSGEGAAPRRWTDPVGTVASLLGDDLVRRDGPPHRRTFALALQRSAVAERAEELVREAAAPVEDSTTLQAQGVRVTVSSHGAEPRELERARTQLRERWRDTGPARTYAWGLLAMAALLALLGLTSGSGLVWFLCVAAAAGAGVALVIDRSRRAEARDTAEATVRRLDVQVAETAEKWRESLLASEEHAVTARHEAGRIDRLLDTGEK</sequence>
<dbReference type="eggNOG" id="ENOG5033202">
    <property type="taxonomic scope" value="Bacteria"/>
</dbReference>
<feature type="compositionally biased region" description="Low complexity" evidence="1">
    <location>
        <begin position="227"/>
        <end position="243"/>
    </location>
</feature>
<dbReference type="Proteomes" id="UP000002219">
    <property type="component" value="Chromosome 1"/>
</dbReference>
<dbReference type="RefSeq" id="WP_013153561.1">
    <property type="nucleotide sequence ID" value="NC_014210.1"/>
</dbReference>
<keyword evidence="4" id="KW-1185">Reference proteome</keyword>
<feature type="transmembrane region" description="Helical" evidence="2">
    <location>
        <begin position="453"/>
        <end position="471"/>
    </location>
</feature>
<dbReference type="STRING" id="446468.Ndas_2535"/>
<keyword evidence="2" id="KW-0812">Transmembrane</keyword>
<dbReference type="AlphaFoldDB" id="D7AXQ0"/>
<evidence type="ECO:0000313" key="3">
    <source>
        <dbReference type="EMBL" id="ADH67954.1"/>
    </source>
</evidence>
<organism evidence="3 4">
    <name type="scientific">Nocardiopsis dassonvillei (strain ATCC 23218 / DSM 43111 / CIP 107115 / JCM 7437 / KCTC 9190 / NBRC 14626 / NCTC 10488 / NRRL B-5397 / IMRU 509)</name>
    <name type="common">Actinomadura dassonvillei</name>
    <dbReference type="NCBI Taxonomy" id="446468"/>
    <lineage>
        <taxon>Bacteria</taxon>
        <taxon>Bacillati</taxon>
        <taxon>Actinomycetota</taxon>
        <taxon>Actinomycetes</taxon>
        <taxon>Streptosporangiales</taxon>
        <taxon>Nocardiopsidaceae</taxon>
        <taxon>Nocardiopsis</taxon>
    </lineage>
</organism>
<keyword evidence="2" id="KW-1133">Transmembrane helix</keyword>
<accession>D7AXQ0</accession>
<protein>
    <submittedName>
        <fullName evidence="3">Uncharacterized protein</fullName>
    </submittedName>
</protein>